<comment type="caution">
    <text evidence="3">The sequence shown here is derived from an EMBL/GenBank/DDBJ whole genome shotgun (WGS) entry which is preliminary data.</text>
</comment>
<proteinExistence type="predicted"/>
<evidence type="ECO:0000313" key="3">
    <source>
        <dbReference type="EMBL" id="KEF39357.1"/>
    </source>
</evidence>
<accession>A0A072NQ29</accession>
<protein>
    <submittedName>
        <fullName evidence="3">Transposase DDE domain</fullName>
    </submittedName>
</protein>
<dbReference type="PANTHER" id="PTHR33408:SF2">
    <property type="entry name" value="TRANSPOSASE DDE DOMAIN-CONTAINING PROTEIN"/>
    <property type="match status" value="1"/>
</dbReference>
<feature type="compositionally biased region" description="Acidic residues" evidence="1">
    <location>
        <begin position="1"/>
        <end position="10"/>
    </location>
</feature>
<evidence type="ECO:0000256" key="1">
    <source>
        <dbReference type="SAM" id="MobiDB-lite"/>
    </source>
</evidence>
<evidence type="ECO:0000313" key="4">
    <source>
        <dbReference type="Proteomes" id="UP000027936"/>
    </source>
</evidence>
<evidence type="ECO:0000259" key="2">
    <source>
        <dbReference type="Pfam" id="PF13751"/>
    </source>
</evidence>
<dbReference type="RefSeq" id="WP_051678074.1">
    <property type="nucleotide sequence ID" value="NZ_JJRY01000003.1"/>
</dbReference>
<dbReference type="Pfam" id="PF13751">
    <property type="entry name" value="DDE_Tnp_1_6"/>
    <property type="match status" value="1"/>
</dbReference>
<organism evidence="3 4">
    <name type="scientific">Schinkia azotoformans MEV2011</name>
    <dbReference type="NCBI Taxonomy" id="1348973"/>
    <lineage>
        <taxon>Bacteria</taxon>
        <taxon>Bacillati</taxon>
        <taxon>Bacillota</taxon>
        <taxon>Bacilli</taxon>
        <taxon>Bacillales</taxon>
        <taxon>Bacillaceae</taxon>
        <taxon>Calidifontibacillus/Schinkia group</taxon>
        <taxon>Schinkia</taxon>
    </lineage>
</organism>
<dbReference type="InterPro" id="IPR025668">
    <property type="entry name" value="Tnp_DDE_dom"/>
</dbReference>
<feature type="domain" description="Transposase DDE" evidence="2">
    <location>
        <begin position="189"/>
        <end position="313"/>
    </location>
</feature>
<dbReference type="PANTHER" id="PTHR33408">
    <property type="entry name" value="TRANSPOSASE"/>
    <property type="match status" value="1"/>
</dbReference>
<feature type="compositionally biased region" description="Basic and acidic residues" evidence="1">
    <location>
        <begin position="11"/>
        <end position="25"/>
    </location>
</feature>
<sequence>MEALTEEIERESDSTVRKEKRQERSKWKKPLKLIRENFLLRLAKYKEQNEIFGDRNSYTKTDKDATFMRMKEDHMKNGQLKPGYNVQMGTENQFILFYTIHQRPTDTRCFKPHMEKLASTSLPMPKTVIADAGYGSEENYVYAVGDEKEPRFDFLIPYGIYLQEQTRKFKKDIKNAKNWTYLEQDDCFICPNGRKVTFKKYQNKKNKSGYEQSFKIYECEDCTDCPLKEQCTKAKGNRQVHWNTIFEEMKAKAKTALECEEKAAIYARRKVEVESVFGHIKGNRSFRRFSLRGLDKVHIEFGIVALAHNILKVAGIRQLLSGNNPKNRKESGENRIVFLHFLYFKDLSDSLFLFTPKSHSF</sequence>
<dbReference type="EMBL" id="JJRY01000003">
    <property type="protein sequence ID" value="KEF39357.1"/>
    <property type="molecule type" value="Genomic_DNA"/>
</dbReference>
<gene>
    <name evidence="3" type="ORF">M670_01120</name>
</gene>
<dbReference type="PATRIC" id="fig|1348973.3.peg.1092"/>
<name>A0A072NQ29_SCHAZ</name>
<reference evidence="3 4" key="1">
    <citation type="submission" date="2014-04" db="EMBL/GenBank/DDBJ databases">
        <title>Draft genome sequence of Bacillus azotoformans MEV2011, a (co-) denitrifying strain unable to grow in the presence of oxygen.</title>
        <authorList>
            <person name="Nielsen M."/>
            <person name="Schreiber L."/>
            <person name="Finster K."/>
            <person name="Schramm A."/>
        </authorList>
    </citation>
    <scope>NUCLEOTIDE SEQUENCE [LARGE SCALE GENOMIC DNA]</scope>
    <source>
        <strain evidence="3 4">MEV2011</strain>
    </source>
</reference>
<dbReference type="OrthoDB" id="2236403at2"/>
<feature type="region of interest" description="Disordered" evidence="1">
    <location>
        <begin position="1"/>
        <end position="26"/>
    </location>
</feature>
<dbReference type="AlphaFoldDB" id="A0A072NQ29"/>
<dbReference type="Proteomes" id="UP000027936">
    <property type="component" value="Unassembled WGS sequence"/>
</dbReference>